<sequence length="406" mass="44821">MLFSLIRCTRHGVAFSPWCRIPDGVSRPLPSSVRRSRRWSTLAVAWIGLTLTFTAQQAMAREVTDMLGRTVQVPERIERVLGVAPPITALLYALSPRHVIGLNLPFQPGDEHFVDPHLTELPLVGAMLGHGRRLQAETVLELRPDVAISWGGSVPQASVDETIRLFERAGVPVLFVNIDTLADWPAAFEFVGSLIGYEARAGELAAEVNRALDTVSAAVGDIPEAQRKRVYYAQGMDGLATECHTSFHVEPIELAGGYNVHRCQQSSYVGMELVSLEQVLAYDPEVMVVQEPGFFARLNGADGPGAWRNVRAVRDGNVLLVPRRPLNWLDRPPSFMRALGIRWLASELYPERMSFDERGAPRDFYTRFFGVTPSDAALDAVLAVEPAAEPSGHHHHAAEPSGHHRH</sequence>
<protein>
    <submittedName>
        <fullName evidence="2">ABC transporter substrate-binding protein</fullName>
    </submittedName>
</protein>
<reference evidence="2 3" key="1">
    <citation type="submission" date="2018-01" db="EMBL/GenBank/DDBJ databases">
        <title>Halomonas endophytica sp. nov., isolated from storage liquid in the stems of Populus euphratica.</title>
        <authorList>
            <person name="Chen C."/>
        </authorList>
    </citation>
    <scope>NUCLEOTIDE SEQUENCE [LARGE SCALE GENOMIC DNA]</scope>
    <source>
        <strain evidence="2 3">MC28</strain>
    </source>
</reference>
<dbReference type="Gene3D" id="3.40.50.1980">
    <property type="entry name" value="Nitrogenase molybdenum iron protein domain"/>
    <property type="match status" value="2"/>
</dbReference>
<dbReference type="InterPro" id="IPR050902">
    <property type="entry name" value="ABC_Transporter_SBP"/>
</dbReference>
<dbReference type="Gene3D" id="1.20.58.2180">
    <property type="match status" value="1"/>
</dbReference>
<dbReference type="PANTHER" id="PTHR30535:SF34">
    <property type="entry name" value="MOLYBDATE-BINDING PROTEIN MOLA"/>
    <property type="match status" value="1"/>
</dbReference>
<proteinExistence type="predicted"/>
<dbReference type="Proteomes" id="UP000235803">
    <property type="component" value="Unassembled WGS sequence"/>
</dbReference>
<dbReference type="OrthoDB" id="9775594at2"/>
<dbReference type="PANTHER" id="PTHR30535">
    <property type="entry name" value="VITAMIN B12-BINDING PROTEIN"/>
    <property type="match status" value="1"/>
</dbReference>
<feature type="domain" description="Fe/B12 periplasmic-binding" evidence="1">
    <location>
        <begin position="79"/>
        <end position="352"/>
    </location>
</feature>
<evidence type="ECO:0000313" key="2">
    <source>
        <dbReference type="EMBL" id="PMR78811.1"/>
    </source>
</evidence>
<name>A0A2N7UEJ7_9GAMM</name>
<dbReference type="AlphaFoldDB" id="A0A2N7UEJ7"/>
<dbReference type="EMBL" id="PNRF01000001">
    <property type="protein sequence ID" value="PMR78811.1"/>
    <property type="molecule type" value="Genomic_DNA"/>
</dbReference>
<dbReference type="InterPro" id="IPR002491">
    <property type="entry name" value="ABC_transptr_periplasmic_BD"/>
</dbReference>
<comment type="caution">
    <text evidence="2">The sequence shown here is derived from an EMBL/GenBank/DDBJ whole genome shotgun (WGS) entry which is preliminary data.</text>
</comment>
<dbReference type="Pfam" id="PF01497">
    <property type="entry name" value="Peripla_BP_2"/>
    <property type="match status" value="1"/>
</dbReference>
<dbReference type="SUPFAM" id="SSF53807">
    <property type="entry name" value="Helical backbone' metal receptor"/>
    <property type="match status" value="1"/>
</dbReference>
<dbReference type="RefSeq" id="WP_102651490.1">
    <property type="nucleotide sequence ID" value="NZ_PNRF01000001.1"/>
</dbReference>
<evidence type="ECO:0000313" key="3">
    <source>
        <dbReference type="Proteomes" id="UP000235803"/>
    </source>
</evidence>
<gene>
    <name evidence="2" type="ORF">C1H69_00690</name>
</gene>
<accession>A0A2N7UEJ7</accession>
<keyword evidence="3" id="KW-1185">Reference proteome</keyword>
<evidence type="ECO:0000259" key="1">
    <source>
        <dbReference type="PROSITE" id="PS50983"/>
    </source>
</evidence>
<organism evidence="2 3">
    <name type="scientific">Billgrantia endophytica</name>
    <dbReference type="NCBI Taxonomy" id="2033802"/>
    <lineage>
        <taxon>Bacteria</taxon>
        <taxon>Pseudomonadati</taxon>
        <taxon>Pseudomonadota</taxon>
        <taxon>Gammaproteobacteria</taxon>
        <taxon>Oceanospirillales</taxon>
        <taxon>Halomonadaceae</taxon>
        <taxon>Billgrantia</taxon>
    </lineage>
</organism>
<dbReference type="PROSITE" id="PS50983">
    <property type="entry name" value="FE_B12_PBP"/>
    <property type="match status" value="1"/>
</dbReference>